<dbReference type="InterPro" id="IPR006380">
    <property type="entry name" value="SPP-like_dom"/>
</dbReference>
<dbReference type="Gene3D" id="3.40.50.1000">
    <property type="entry name" value="HAD superfamily/HAD-like"/>
    <property type="match status" value="2"/>
</dbReference>
<keyword evidence="2" id="KW-0378">Hydrolase</keyword>
<feature type="domain" description="Sucrose phosphatase-like" evidence="1">
    <location>
        <begin position="3"/>
        <end position="216"/>
    </location>
</feature>
<sequence length="267" mass="30866">MIMFASDLDRTLIYSKRALTEFKQYSESNLIGVEQKDGQEVAFMTNKAYDLLNVLASNLMFVPVTTRTYEQYKRIFILSDRMSLKYAVTSNGANIIYNGLPLLDWRNQVQMRLEHECTSLEKMIVKTEQLEINGQLKQAENLFFYYILEEELTAERKDTIRKMADANGWRISIQGRKLYLMPNPVSKGEAIKFIKDREGIHTVYGAGDSALDYDFLKLCHYSYIPSHGELVNEELNKDKYIITKKHGVQAGEELLSEMANILQETNI</sequence>
<dbReference type="GO" id="GO:0016787">
    <property type="term" value="F:hydrolase activity"/>
    <property type="evidence" value="ECO:0007669"/>
    <property type="project" value="UniProtKB-KW"/>
</dbReference>
<evidence type="ECO:0000313" key="2">
    <source>
        <dbReference type="EMBL" id="MFE8695795.1"/>
    </source>
</evidence>
<organism evidence="2 3">
    <name type="scientific">Cytobacillus mangrovibacter</name>
    <dbReference type="NCBI Taxonomy" id="3299024"/>
    <lineage>
        <taxon>Bacteria</taxon>
        <taxon>Bacillati</taxon>
        <taxon>Bacillota</taxon>
        <taxon>Bacilli</taxon>
        <taxon>Bacillales</taxon>
        <taxon>Bacillaceae</taxon>
        <taxon>Cytobacillus</taxon>
    </lineage>
</organism>
<accession>A0ABW6JXK0</accession>
<evidence type="ECO:0000259" key="1">
    <source>
        <dbReference type="Pfam" id="PF05116"/>
    </source>
</evidence>
<dbReference type="Pfam" id="PF05116">
    <property type="entry name" value="S6PP"/>
    <property type="match status" value="1"/>
</dbReference>
<evidence type="ECO:0000313" key="3">
    <source>
        <dbReference type="Proteomes" id="UP001601058"/>
    </source>
</evidence>
<dbReference type="SUPFAM" id="SSF56784">
    <property type="entry name" value="HAD-like"/>
    <property type="match status" value="1"/>
</dbReference>
<gene>
    <name evidence="2" type="ORF">ACFYKT_05385</name>
</gene>
<name>A0ABW6JXK0_9BACI</name>
<dbReference type="Proteomes" id="UP001601058">
    <property type="component" value="Unassembled WGS sequence"/>
</dbReference>
<dbReference type="PIRSF" id="PIRSF030802">
    <property type="entry name" value="UCP030802"/>
    <property type="match status" value="1"/>
</dbReference>
<dbReference type="RefSeq" id="WP_389216522.1">
    <property type="nucleotide sequence ID" value="NZ_JBIACJ010000002.1"/>
</dbReference>
<dbReference type="InterPro" id="IPR036412">
    <property type="entry name" value="HAD-like_sf"/>
</dbReference>
<protein>
    <submittedName>
        <fullName evidence="2">HAD family hydrolase</fullName>
    </submittedName>
</protein>
<proteinExistence type="predicted"/>
<comment type="caution">
    <text evidence="2">The sequence shown here is derived from an EMBL/GenBank/DDBJ whole genome shotgun (WGS) entry which is preliminary data.</text>
</comment>
<dbReference type="EMBL" id="JBIACJ010000002">
    <property type="protein sequence ID" value="MFE8695795.1"/>
    <property type="molecule type" value="Genomic_DNA"/>
</dbReference>
<dbReference type="InterPro" id="IPR024197">
    <property type="entry name" value="TPP-like"/>
</dbReference>
<reference evidence="2 3" key="1">
    <citation type="submission" date="2024-08" db="EMBL/GenBank/DDBJ databases">
        <title>Two novel Cytobacillus novel species.</title>
        <authorList>
            <person name="Liu G."/>
        </authorList>
    </citation>
    <scope>NUCLEOTIDE SEQUENCE [LARGE SCALE GENOMIC DNA]</scope>
    <source>
        <strain evidence="2 3">FJAT-53684</strain>
    </source>
</reference>
<keyword evidence="3" id="KW-1185">Reference proteome</keyword>
<dbReference type="InterPro" id="IPR023214">
    <property type="entry name" value="HAD_sf"/>
</dbReference>